<evidence type="ECO:0000256" key="1">
    <source>
        <dbReference type="SAM" id="MobiDB-lite"/>
    </source>
</evidence>
<organism evidence="2 3">
    <name type="scientific">Oryza meyeriana var. granulata</name>
    <dbReference type="NCBI Taxonomy" id="110450"/>
    <lineage>
        <taxon>Eukaryota</taxon>
        <taxon>Viridiplantae</taxon>
        <taxon>Streptophyta</taxon>
        <taxon>Embryophyta</taxon>
        <taxon>Tracheophyta</taxon>
        <taxon>Spermatophyta</taxon>
        <taxon>Magnoliopsida</taxon>
        <taxon>Liliopsida</taxon>
        <taxon>Poales</taxon>
        <taxon>Poaceae</taxon>
        <taxon>BOP clade</taxon>
        <taxon>Oryzoideae</taxon>
        <taxon>Oryzeae</taxon>
        <taxon>Oryzinae</taxon>
        <taxon>Oryza</taxon>
        <taxon>Oryza meyeriana</taxon>
    </lineage>
</organism>
<dbReference type="OrthoDB" id="644317at2759"/>
<protein>
    <submittedName>
        <fullName evidence="2">Uncharacterized protein</fullName>
    </submittedName>
</protein>
<dbReference type="EMBL" id="SPHZ02000008">
    <property type="protein sequence ID" value="KAF0904744.1"/>
    <property type="molecule type" value="Genomic_DNA"/>
</dbReference>
<keyword evidence="3" id="KW-1185">Reference proteome</keyword>
<reference evidence="2 3" key="1">
    <citation type="submission" date="2019-11" db="EMBL/GenBank/DDBJ databases">
        <title>Whole genome sequence of Oryza granulata.</title>
        <authorList>
            <person name="Li W."/>
        </authorList>
    </citation>
    <scope>NUCLEOTIDE SEQUENCE [LARGE SCALE GENOMIC DNA]</scope>
    <source>
        <strain evidence="3">cv. Menghai</strain>
        <tissue evidence="2">Leaf</tissue>
    </source>
</reference>
<name>A0A6G1CXV3_9ORYZ</name>
<accession>A0A6G1CXV3</accession>
<proteinExistence type="predicted"/>
<evidence type="ECO:0000313" key="3">
    <source>
        <dbReference type="Proteomes" id="UP000479710"/>
    </source>
</evidence>
<feature type="region of interest" description="Disordered" evidence="1">
    <location>
        <begin position="1"/>
        <end position="143"/>
    </location>
</feature>
<gene>
    <name evidence="2" type="ORF">E2562_036875</name>
</gene>
<feature type="compositionally biased region" description="Low complexity" evidence="1">
    <location>
        <begin position="33"/>
        <end position="44"/>
    </location>
</feature>
<feature type="region of interest" description="Disordered" evidence="1">
    <location>
        <begin position="529"/>
        <end position="572"/>
    </location>
</feature>
<sequence length="572" mass="63736">MARDNKGKRKVQEGKKGGGSSRSVRRRLDTSDDPAPTTDTSASRPQRRSTRTSRICYSEARMGELAPPEPLEPNPSESNEATAGDATTSDATAGDDTASDQISEEQEGSPVHPDDLLEAHESPQRSPQRDDAGPRPPRVDYTRFKATGMRRLRQVPEADWFPTARDPHSTLGNIRLWTRVQKDLYLAMRDKMGPGQTGLSEHQALQWTSLNAAARGFDVRSLFTAQPGLSELVVRTHRFAPDEVIQMYASLWIDTDRSAISFVFRGQRHRYTRDDLAGLLGFVSHPTRIHALAFPRARRDPVFPTDDQARVFLRDGEVASRSQKELSLAGSVVLAPIRRTLIAHKGGKEGVTAVMQWVLYHLFSRQRFDIVDLMLAEMEDVIYRAIGRQLPYGPYLFTLLRTAELVNIVSYRMLPSTISTYSPAPATDRRHGDRALLVRAAGVPAADGAEEEAPRVDIPVIPTSLRRQRYISLPVGRDQAESSSSRSSDFECTVLRELTSLRSHFERHTKYVARMMHDIWEQVQDLREATGLPRSAPPMPRASSDRSPREPPCPPTSTDMPTLAGTAAPSSD</sequence>
<comment type="caution">
    <text evidence="2">The sequence shown here is derived from an EMBL/GenBank/DDBJ whole genome shotgun (WGS) entry which is preliminary data.</text>
</comment>
<feature type="compositionally biased region" description="Low complexity" evidence="1">
    <location>
        <begin position="74"/>
        <end position="100"/>
    </location>
</feature>
<dbReference type="Proteomes" id="UP000479710">
    <property type="component" value="Unassembled WGS sequence"/>
</dbReference>
<feature type="compositionally biased region" description="Basic and acidic residues" evidence="1">
    <location>
        <begin position="1"/>
        <end position="16"/>
    </location>
</feature>
<feature type="compositionally biased region" description="Basic and acidic residues" evidence="1">
    <location>
        <begin position="112"/>
        <end position="143"/>
    </location>
</feature>
<evidence type="ECO:0000313" key="2">
    <source>
        <dbReference type="EMBL" id="KAF0904744.1"/>
    </source>
</evidence>
<dbReference type="AlphaFoldDB" id="A0A6G1CXV3"/>